<comment type="caution">
    <text evidence="3">The sequence shown here is derived from an EMBL/GenBank/DDBJ whole genome shotgun (WGS) entry which is preliminary data.</text>
</comment>
<feature type="compositionally biased region" description="Acidic residues" evidence="1">
    <location>
        <begin position="135"/>
        <end position="148"/>
    </location>
</feature>
<keyword evidence="4" id="KW-1185">Reference proteome</keyword>
<keyword evidence="2" id="KW-0732">Signal</keyword>
<name>A0A9Q0MWW9_9DIPT</name>
<dbReference type="AlphaFoldDB" id="A0A9Q0MWW9"/>
<evidence type="ECO:0000256" key="1">
    <source>
        <dbReference type="SAM" id="MobiDB-lite"/>
    </source>
</evidence>
<feature type="compositionally biased region" description="Basic and acidic residues" evidence="1">
    <location>
        <begin position="149"/>
        <end position="162"/>
    </location>
</feature>
<gene>
    <name evidence="3" type="ORF">Bhyg_12099</name>
</gene>
<evidence type="ECO:0000313" key="3">
    <source>
        <dbReference type="EMBL" id="KAJ6639355.1"/>
    </source>
</evidence>
<reference evidence="3" key="1">
    <citation type="submission" date="2022-07" db="EMBL/GenBank/DDBJ databases">
        <authorList>
            <person name="Trinca V."/>
            <person name="Uliana J.V.C."/>
            <person name="Torres T.T."/>
            <person name="Ward R.J."/>
            <person name="Monesi N."/>
        </authorList>
    </citation>
    <scope>NUCLEOTIDE SEQUENCE</scope>
    <source>
        <strain evidence="3">HSMRA1968</strain>
        <tissue evidence="3">Whole embryos</tissue>
    </source>
</reference>
<feature type="chain" id="PRO_5040358611" evidence="2">
    <location>
        <begin position="20"/>
        <end position="162"/>
    </location>
</feature>
<dbReference type="Proteomes" id="UP001151699">
    <property type="component" value="Chromosome X"/>
</dbReference>
<proteinExistence type="predicted"/>
<protein>
    <submittedName>
        <fullName evidence="3">Uncharacterized protein</fullName>
    </submittedName>
</protein>
<feature type="signal peptide" evidence="2">
    <location>
        <begin position="1"/>
        <end position="19"/>
    </location>
</feature>
<evidence type="ECO:0000256" key="2">
    <source>
        <dbReference type="SAM" id="SignalP"/>
    </source>
</evidence>
<feature type="non-terminal residue" evidence="3">
    <location>
        <position position="1"/>
    </location>
</feature>
<organism evidence="3 4">
    <name type="scientific">Pseudolycoriella hygida</name>
    <dbReference type="NCBI Taxonomy" id="35572"/>
    <lineage>
        <taxon>Eukaryota</taxon>
        <taxon>Metazoa</taxon>
        <taxon>Ecdysozoa</taxon>
        <taxon>Arthropoda</taxon>
        <taxon>Hexapoda</taxon>
        <taxon>Insecta</taxon>
        <taxon>Pterygota</taxon>
        <taxon>Neoptera</taxon>
        <taxon>Endopterygota</taxon>
        <taxon>Diptera</taxon>
        <taxon>Nematocera</taxon>
        <taxon>Sciaroidea</taxon>
        <taxon>Sciaridae</taxon>
        <taxon>Pseudolycoriella</taxon>
    </lineage>
</organism>
<feature type="region of interest" description="Disordered" evidence="1">
    <location>
        <begin position="134"/>
        <end position="162"/>
    </location>
</feature>
<dbReference type="EMBL" id="WJQU01000003">
    <property type="protein sequence ID" value="KAJ6639355.1"/>
    <property type="molecule type" value="Genomic_DNA"/>
</dbReference>
<evidence type="ECO:0000313" key="4">
    <source>
        <dbReference type="Proteomes" id="UP001151699"/>
    </source>
</evidence>
<sequence>MKSHFFFILCGVLIFGVIAEDAETKNESGSGENSDELLRDCTVIYLKSKGKLEAEPSNGKRESFCVFGIQLAIRAMRELMENKMKKNMPNEAKCLMEELDKKQEAATDALEKQVEEKMKDMGVKCGVAEEKMQDFMDDGFDSSEENASSEDKSKDETTNTTD</sequence>
<accession>A0A9Q0MWW9</accession>